<evidence type="ECO:0000313" key="1">
    <source>
        <dbReference type="EMBL" id="OMJ92477.1"/>
    </source>
</evidence>
<keyword evidence="2" id="KW-1185">Reference proteome</keyword>
<dbReference type="Proteomes" id="UP000187209">
    <property type="component" value="Unassembled WGS sequence"/>
</dbReference>
<evidence type="ECO:0000313" key="2">
    <source>
        <dbReference type="Proteomes" id="UP000187209"/>
    </source>
</evidence>
<comment type="caution">
    <text evidence="1">The sequence shown here is derived from an EMBL/GenBank/DDBJ whole genome shotgun (WGS) entry which is preliminary data.</text>
</comment>
<gene>
    <name evidence="1" type="ORF">SteCoe_4709</name>
</gene>
<reference evidence="1 2" key="1">
    <citation type="submission" date="2016-11" db="EMBL/GenBank/DDBJ databases">
        <title>The macronuclear genome of Stentor coeruleus: a giant cell with tiny introns.</title>
        <authorList>
            <person name="Slabodnick M."/>
            <person name="Ruby J.G."/>
            <person name="Reiff S.B."/>
            <person name="Swart E.C."/>
            <person name="Gosai S."/>
            <person name="Prabakaran S."/>
            <person name="Witkowska E."/>
            <person name="Larue G.E."/>
            <person name="Fisher S."/>
            <person name="Freeman R.M."/>
            <person name="Gunawardena J."/>
            <person name="Chu W."/>
            <person name="Stover N.A."/>
            <person name="Gregory B.D."/>
            <person name="Nowacki M."/>
            <person name="Derisi J."/>
            <person name="Roy S.W."/>
            <person name="Marshall W.F."/>
            <person name="Sood P."/>
        </authorList>
    </citation>
    <scope>NUCLEOTIDE SEQUENCE [LARGE SCALE GENOMIC DNA]</scope>
    <source>
        <strain evidence="1">WM001</strain>
    </source>
</reference>
<name>A0A1R2CTZ7_9CILI</name>
<dbReference type="AlphaFoldDB" id="A0A1R2CTZ7"/>
<dbReference type="EMBL" id="MPUH01000060">
    <property type="protein sequence ID" value="OMJ92477.1"/>
    <property type="molecule type" value="Genomic_DNA"/>
</dbReference>
<organism evidence="1 2">
    <name type="scientific">Stentor coeruleus</name>
    <dbReference type="NCBI Taxonomy" id="5963"/>
    <lineage>
        <taxon>Eukaryota</taxon>
        <taxon>Sar</taxon>
        <taxon>Alveolata</taxon>
        <taxon>Ciliophora</taxon>
        <taxon>Postciliodesmatophora</taxon>
        <taxon>Heterotrichea</taxon>
        <taxon>Heterotrichida</taxon>
        <taxon>Stentoridae</taxon>
        <taxon>Stentor</taxon>
    </lineage>
</organism>
<protein>
    <submittedName>
        <fullName evidence="1">Uncharacterized protein</fullName>
    </submittedName>
</protein>
<sequence length="312" mass="36586">MLLADSSKQLVKKKTLILKKRESLKNLIIETEKDFQFESSDSVLNFLTPTGPITDGPKFVQGKVIPYTVIGPCSLFSAQHEAECKKRLSRKLTHSNSFVKQIHPHPNTFNQKIDHKVLFNEAMRKITENQKRSEEEERLKENNMTQEQLRKHQILHRNSQFLVTPSNNLIDYSDKLLMKRSETSRNSSLFSFRKIKKESGYFDNSNKMIWYMSLRKSPGHENLDSYMRVGHELNGLYTKVKKPNPLFKAERKIDDAIIEEQHKNIEIVGISKLALEVEAVKKVGYEFLRTELLDNRKSKFREEIIKEHYDKF</sequence>
<accession>A0A1R2CTZ7</accession>
<proteinExistence type="predicted"/>